<dbReference type="AlphaFoldDB" id="A0A918RPH2"/>
<comment type="caution">
    <text evidence="2">The sequence shown here is derived from an EMBL/GenBank/DDBJ whole genome shotgun (WGS) entry which is preliminary data.</text>
</comment>
<keyword evidence="3" id="KW-1185">Reference proteome</keyword>
<accession>A0A918RPH2</accession>
<reference evidence="2" key="1">
    <citation type="journal article" date="2014" name="Int. J. Syst. Evol. Microbiol.">
        <title>Complete genome sequence of Corynebacterium casei LMG S-19264T (=DSM 44701T), isolated from a smear-ripened cheese.</title>
        <authorList>
            <consortium name="US DOE Joint Genome Institute (JGI-PGF)"/>
            <person name="Walter F."/>
            <person name="Albersmeier A."/>
            <person name="Kalinowski J."/>
            <person name="Ruckert C."/>
        </authorList>
    </citation>
    <scope>NUCLEOTIDE SEQUENCE</scope>
    <source>
        <strain evidence="2">KCTC 12711</strain>
    </source>
</reference>
<feature type="signal peptide" evidence="1">
    <location>
        <begin position="1"/>
        <end position="23"/>
    </location>
</feature>
<feature type="chain" id="PRO_5037241471" evidence="1">
    <location>
        <begin position="24"/>
        <end position="143"/>
    </location>
</feature>
<organism evidence="2 3">
    <name type="scientific">Arenicella chitinivorans</name>
    <dbReference type="NCBI Taxonomy" id="1329800"/>
    <lineage>
        <taxon>Bacteria</taxon>
        <taxon>Pseudomonadati</taxon>
        <taxon>Pseudomonadota</taxon>
        <taxon>Gammaproteobacteria</taxon>
        <taxon>Arenicellales</taxon>
        <taxon>Arenicellaceae</taxon>
        <taxon>Arenicella</taxon>
    </lineage>
</organism>
<evidence type="ECO:0000313" key="2">
    <source>
        <dbReference type="EMBL" id="GHA04979.1"/>
    </source>
</evidence>
<dbReference type="Proteomes" id="UP000614811">
    <property type="component" value="Unassembled WGS sequence"/>
</dbReference>
<gene>
    <name evidence="2" type="ORF">GCM10008090_13130</name>
</gene>
<dbReference type="EMBL" id="BMXA01000002">
    <property type="protein sequence ID" value="GHA04979.1"/>
    <property type="molecule type" value="Genomic_DNA"/>
</dbReference>
<name>A0A918RPH2_9GAMM</name>
<keyword evidence="1" id="KW-0732">Signal</keyword>
<evidence type="ECO:0000256" key="1">
    <source>
        <dbReference type="SAM" id="SignalP"/>
    </source>
</evidence>
<protein>
    <submittedName>
        <fullName evidence="2">Uncharacterized protein</fullName>
    </submittedName>
</protein>
<proteinExistence type="predicted"/>
<sequence>MNMNAQKLAVALIFGATITTAMAQTVNEINVQELQEFHPGWATIPSLQQPSFAYSEVNNTKLLAEAGESLNYLTTNNLIVGNTRGYQVIGPDGEVFYVDNIEKPNCAIVAQYIESSGDPLQVNPTATVVSNVYIEQVDFYDCY</sequence>
<reference evidence="2" key="2">
    <citation type="submission" date="2020-09" db="EMBL/GenBank/DDBJ databases">
        <authorList>
            <person name="Sun Q."/>
            <person name="Kim S."/>
        </authorList>
    </citation>
    <scope>NUCLEOTIDE SEQUENCE</scope>
    <source>
        <strain evidence="2">KCTC 12711</strain>
    </source>
</reference>
<evidence type="ECO:0000313" key="3">
    <source>
        <dbReference type="Proteomes" id="UP000614811"/>
    </source>
</evidence>